<accession>A0A7I4Y3S0</accession>
<reference evidence="4" key="1">
    <citation type="submission" date="2020-12" db="UniProtKB">
        <authorList>
            <consortium name="WormBaseParasite"/>
        </authorList>
    </citation>
    <scope>IDENTIFICATION</scope>
    <source>
        <strain evidence="4">MHco3</strain>
    </source>
</reference>
<dbReference type="OMA" id="WDIFLGN"/>
<evidence type="ECO:0000259" key="2">
    <source>
        <dbReference type="Pfam" id="PF00042"/>
    </source>
</evidence>
<dbReference type="WBParaSite" id="HCON_00041400-00001">
    <property type="protein sequence ID" value="HCON_00041400-00001"/>
    <property type="gene ID" value="HCON_00041400"/>
</dbReference>
<evidence type="ECO:0000313" key="3">
    <source>
        <dbReference type="Proteomes" id="UP000025227"/>
    </source>
</evidence>
<dbReference type="OrthoDB" id="5807096at2759"/>
<name>A0A7I4Y3S0_HAECO</name>
<protein>
    <submittedName>
        <fullName evidence="4">GLOBIN domain-containing protein</fullName>
    </submittedName>
</protein>
<keyword evidence="1" id="KW-0813">Transport</keyword>
<dbReference type="InterPro" id="IPR016832">
    <property type="entry name" value="UCP025926_globin-rel"/>
</dbReference>
<dbReference type="AlphaFoldDB" id="A0A7I4Y3S0"/>
<feature type="domain" description="Globin" evidence="2">
    <location>
        <begin position="60"/>
        <end position="172"/>
    </location>
</feature>
<dbReference type="PANTHER" id="PTHR47768:SF3">
    <property type="entry name" value="GLOBIN FAMILY PROFILE DOMAIN-CONTAINING PROTEIN"/>
    <property type="match status" value="1"/>
</dbReference>
<keyword evidence="3" id="KW-1185">Reference proteome</keyword>
<keyword evidence="1" id="KW-0561">Oxygen transport</keyword>
<dbReference type="CDD" id="cd01040">
    <property type="entry name" value="Mb-like"/>
    <property type="match status" value="1"/>
</dbReference>
<evidence type="ECO:0000313" key="4">
    <source>
        <dbReference type="WBParaSite" id="HCON_00041400-00001"/>
    </source>
</evidence>
<dbReference type="InterPro" id="IPR009050">
    <property type="entry name" value="Globin-like_sf"/>
</dbReference>
<comment type="similarity">
    <text evidence="1">Belongs to the globin family.</text>
</comment>
<dbReference type="GO" id="GO:0019825">
    <property type="term" value="F:oxygen binding"/>
    <property type="evidence" value="ECO:0007669"/>
    <property type="project" value="InterPro"/>
</dbReference>
<keyword evidence="1" id="KW-0479">Metal-binding</keyword>
<evidence type="ECO:0000256" key="1">
    <source>
        <dbReference type="RuleBase" id="RU000356"/>
    </source>
</evidence>
<keyword evidence="1" id="KW-0349">Heme</keyword>
<dbReference type="GO" id="GO:0020037">
    <property type="term" value="F:heme binding"/>
    <property type="evidence" value="ECO:0007669"/>
    <property type="project" value="InterPro"/>
</dbReference>
<dbReference type="InterPro" id="IPR000971">
    <property type="entry name" value="Globin"/>
</dbReference>
<sequence>VMSLFSTIRGKKGVPGIGTVAVGPIASKTKKLVIQEWPKMLEHQPNLFGIVWSSSACRSNSMKKTFGLGDNENPADNEAFMKIWPTVQEFFHKLIVTMQLDDDLVRNACEELGARHVDFIARGFNSNFWDIFLVCMAEVVDETLTGYITDEAKRAEMILAWQRFFNTIVHHMRTGYVERRKQQIKNGTKALRNVNG</sequence>
<dbReference type="InterPro" id="IPR053341">
    <property type="entry name" value="Oxidative_stress_globin-like"/>
</dbReference>
<dbReference type="InterPro" id="IPR044399">
    <property type="entry name" value="Mb-like_M"/>
</dbReference>
<dbReference type="SUPFAM" id="SSF46458">
    <property type="entry name" value="Globin-like"/>
    <property type="match status" value="1"/>
</dbReference>
<proteinExistence type="inferred from homology"/>
<dbReference type="GO" id="GO:0005344">
    <property type="term" value="F:oxygen carrier activity"/>
    <property type="evidence" value="ECO:0007669"/>
    <property type="project" value="UniProtKB-KW"/>
</dbReference>
<organism evidence="3 4">
    <name type="scientific">Haemonchus contortus</name>
    <name type="common">Barber pole worm</name>
    <dbReference type="NCBI Taxonomy" id="6289"/>
    <lineage>
        <taxon>Eukaryota</taxon>
        <taxon>Metazoa</taxon>
        <taxon>Ecdysozoa</taxon>
        <taxon>Nematoda</taxon>
        <taxon>Chromadorea</taxon>
        <taxon>Rhabditida</taxon>
        <taxon>Rhabditina</taxon>
        <taxon>Rhabditomorpha</taxon>
        <taxon>Strongyloidea</taxon>
        <taxon>Trichostrongylidae</taxon>
        <taxon>Haemonchus</taxon>
    </lineage>
</organism>
<dbReference type="PANTHER" id="PTHR47768">
    <property type="entry name" value="GLOBIN RELATED-RELATED"/>
    <property type="match status" value="1"/>
</dbReference>
<dbReference type="Gene3D" id="1.10.490.10">
    <property type="entry name" value="Globins"/>
    <property type="match status" value="1"/>
</dbReference>
<dbReference type="PIRSF" id="PIRSF025926">
    <property type="entry name" value="UCP025926"/>
    <property type="match status" value="1"/>
</dbReference>
<dbReference type="Proteomes" id="UP000025227">
    <property type="component" value="Unplaced"/>
</dbReference>
<dbReference type="Pfam" id="PF00042">
    <property type="entry name" value="Globin"/>
    <property type="match status" value="1"/>
</dbReference>
<dbReference type="InterPro" id="IPR012292">
    <property type="entry name" value="Globin/Proto"/>
</dbReference>
<keyword evidence="1" id="KW-0408">Iron</keyword>